<dbReference type="InterPro" id="IPR036565">
    <property type="entry name" value="Mur-like_cat_sf"/>
</dbReference>
<organism evidence="2 3">
    <name type="scientific">Candidatus Methanofishera endochildressiae</name>
    <dbReference type="NCBI Taxonomy" id="2738884"/>
    <lineage>
        <taxon>Bacteria</taxon>
        <taxon>Pseudomonadati</taxon>
        <taxon>Pseudomonadota</taxon>
        <taxon>Gammaproteobacteria</taxon>
        <taxon>Candidatus Methanofishera</taxon>
    </lineage>
</organism>
<dbReference type="AlphaFoldDB" id="A0A7Z0MMN6"/>
<dbReference type="InterPro" id="IPR013221">
    <property type="entry name" value="Mur_ligase_cen"/>
</dbReference>
<protein>
    <recommendedName>
        <fullName evidence="1">Mur ligase central domain-containing protein</fullName>
    </recommendedName>
</protein>
<reference evidence="2 3" key="1">
    <citation type="submission" date="2020-05" db="EMBL/GenBank/DDBJ databases">
        <title>Horizontal transmission and recombination maintain forever young bacterial symbiont genomes.</title>
        <authorList>
            <person name="Russell S.L."/>
            <person name="Pepper-Tunick E."/>
            <person name="Svedberg J."/>
            <person name="Byrne A."/>
            <person name="Ruelas Castillo J."/>
            <person name="Vollmers C."/>
            <person name="Beinart R.A."/>
            <person name="Corbett-Detig R."/>
        </authorList>
    </citation>
    <scope>NUCLEOTIDE SEQUENCE [LARGE SCALE GENOMIC DNA]</scope>
    <source>
        <strain evidence="2">4727-3</strain>
    </source>
</reference>
<evidence type="ECO:0000313" key="3">
    <source>
        <dbReference type="Proteomes" id="UP000537890"/>
    </source>
</evidence>
<dbReference type="GO" id="GO:0005524">
    <property type="term" value="F:ATP binding"/>
    <property type="evidence" value="ECO:0007669"/>
    <property type="project" value="InterPro"/>
</dbReference>
<comment type="caution">
    <text evidence="2">The sequence shown here is derived from an EMBL/GenBank/DDBJ whole genome shotgun (WGS) entry which is preliminary data.</text>
</comment>
<dbReference type="EMBL" id="JACCHS010000009">
    <property type="protein sequence ID" value="NYT46516.1"/>
    <property type="molecule type" value="Genomic_DNA"/>
</dbReference>
<dbReference type="GO" id="GO:0016881">
    <property type="term" value="F:acid-amino acid ligase activity"/>
    <property type="evidence" value="ECO:0007669"/>
    <property type="project" value="InterPro"/>
</dbReference>
<dbReference type="SUPFAM" id="SSF53623">
    <property type="entry name" value="MurD-like peptide ligases, catalytic domain"/>
    <property type="match status" value="1"/>
</dbReference>
<dbReference type="Pfam" id="PF08245">
    <property type="entry name" value="Mur_ligase_M"/>
    <property type="match status" value="1"/>
</dbReference>
<feature type="domain" description="Mur ligase central" evidence="1">
    <location>
        <begin position="29"/>
        <end position="93"/>
    </location>
</feature>
<name>A0A7Z0MMN6_9GAMM</name>
<proteinExistence type="predicted"/>
<evidence type="ECO:0000313" key="2">
    <source>
        <dbReference type="EMBL" id="NYT46516.1"/>
    </source>
</evidence>
<gene>
    <name evidence="2" type="ORF">H0A75_01245</name>
</gene>
<dbReference type="Proteomes" id="UP000537890">
    <property type="component" value="Unassembled WGS sequence"/>
</dbReference>
<evidence type="ECO:0000259" key="1">
    <source>
        <dbReference type="Pfam" id="PF08245"/>
    </source>
</evidence>
<sequence>MLENLVAFIVVQILNTPGHEIFGFTGTGIRHFLPGRMFGVIGTLGGGEGQKGTPRAFTQRILAHFYQHGMTNVAMEVSSHGLEQGRVNAITFSGGI</sequence>
<accession>A0A7Z0MMN6</accession>
<dbReference type="Gene3D" id="3.40.1190.10">
    <property type="entry name" value="Mur-like, catalytic domain"/>
    <property type="match status" value="1"/>
</dbReference>